<reference evidence="7" key="1">
    <citation type="submission" date="2018-11" db="EMBL/GenBank/DDBJ databases">
        <authorList>
            <person name="Alioto T."/>
            <person name="Alioto T."/>
        </authorList>
    </citation>
    <scope>NUCLEOTIDE SEQUENCE</scope>
</reference>
<accession>A0A8B6FDD1</accession>
<feature type="domain" description="B box-type" evidence="6">
    <location>
        <begin position="76"/>
        <end position="126"/>
    </location>
</feature>
<dbReference type="InterPro" id="IPR017907">
    <property type="entry name" value="Znf_RING_CS"/>
</dbReference>
<dbReference type="EMBL" id="UYJE01006683">
    <property type="protein sequence ID" value="VDI48054.1"/>
    <property type="molecule type" value="Genomic_DNA"/>
</dbReference>
<dbReference type="GO" id="GO:0008270">
    <property type="term" value="F:zinc ion binding"/>
    <property type="evidence" value="ECO:0007669"/>
    <property type="project" value="UniProtKB-KW"/>
</dbReference>
<keyword evidence="1" id="KW-0479">Metal-binding</keyword>
<keyword evidence="2 4" id="KW-0863">Zinc-finger</keyword>
<dbReference type="InterPro" id="IPR012983">
    <property type="entry name" value="PHR"/>
</dbReference>
<gene>
    <name evidence="7" type="ORF">MGAL_10B036351</name>
</gene>
<comment type="caution">
    <text evidence="7">The sequence shown here is derived from an EMBL/GenBank/DDBJ whole genome shotgun (WGS) entry which is preliminary data.</text>
</comment>
<dbReference type="InterPro" id="IPR038648">
    <property type="entry name" value="PHR_sf"/>
</dbReference>
<keyword evidence="8" id="KW-1185">Reference proteome</keyword>
<proteinExistence type="predicted"/>
<dbReference type="OrthoDB" id="6076520at2759"/>
<evidence type="ECO:0000259" key="5">
    <source>
        <dbReference type="PROSITE" id="PS50089"/>
    </source>
</evidence>
<keyword evidence="3" id="KW-0862">Zinc</keyword>
<feature type="domain" description="RING-type" evidence="5">
    <location>
        <begin position="7"/>
        <end position="40"/>
    </location>
</feature>
<dbReference type="InterPro" id="IPR013083">
    <property type="entry name" value="Znf_RING/FYVE/PHD"/>
</dbReference>
<dbReference type="SUPFAM" id="SSF57850">
    <property type="entry name" value="RING/U-box"/>
    <property type="match status" value="1"/>
</dbReference>
<evidence type="ECO:0000313" key="8">
    <source>
        <dbReference type="Proteomes" id="UP000596742"/>
    </source>
</evidence>
<evidence type="ECO:0000256" key="2">
    <source>
        <dbReference type="ARBA" id="ARBA00022771"/>
    </source>
</evidence>
<evidence type="ECO:0000313" key="7">
    <source>
        <dbReference type="EMBL" id="VDI48054.1"/>
    </source>
</evidence>
<dbReference type="PROSITE" id="PS00518">
    <property type="entry name" value="ZF_RING_1"/>
    <property type="match status" value="1"/>
</dbReference>
<dbReference type="SUPFAM" id="SSF57845">
    <property type="entry name" value="B-box zinc-binding domain"/>
    <property type="match status" value="1"/>
</dbReference>
<dbReference type="InterPro" id="IPR047153">
    <property type="entry name" value="TRIM45/56/19-like"/>
</dbReference>
<dbReference type="AlphaFoldDB" id="A0A8B6FDD1"/>
<name>A0A8B6FDD1_MYTGA</name>
<sequence length="526" mass="60182">MNTPKYLPCLHTFCECCVVTLITSGLEKENKQSFLCPICRSPVTSPRENCSPEDWAKQLPKNFLIIGLIEGEKLKRPEKPCMSCERLDVQTTAAFLCLECADTLCDICYNCHKSNKSSSDHEVKPLSSISKKEKFPKAFTSSCSVHTSEKIKLFCMDHDIPCCTMCISITHRKCDEIVTIEDAAKIFCSTTEVDNLKQRLENHSMRYETLINRSTYSLSDLETQCKMRMGEVDTMCKIVIQEVQNFKAKRKSELQKIYEEKKNVVETVKVSFKNRKKAIDNEVKIMQAVIENASEVQVMIEAKKITNHLNEQEKQSTSENFDYRMTVKPPKELTKLTEILQNACEIKCDLRQTYLLNRFLNTNPVQQVRSKINATNKKKLMGWNMSLTPLNAICFIVSEEIYLTGILSYGCRNLTPCKVKVQLKENTDDNVHVVSEIKTTLKVENSENCTIKVELPYPLLLKKKVCYTVSISLNEAEGKYFDYGAVGKSVVICEGVRFKFENVPKKYNSRTKVFQGQIPGLMFMKL</sequence>
<evidence type="ECO:0000259" key="6">
    <source>
        <dbReference type="PROSITE" id="PS50119"/>
    </source>
</evidence>
<dbReference type="PROSITE" id="PS50089">
    <property type="entry name" value="ZF_RING_2"/>
    <property type="match status" value="1"/>
</dbReference>
<dbReference type="Gene3D" id="3.30.40.10">
    <property type="entry name" value="Zinc/RING finger domain, C3HC4 (zinc finger)"/>
    <property type="match status" value="1"/>
</dbReference>
<dbReference type="PANTHER" id="PTHR25462">
    <property type="entry name" value="BONUS, ISOFORM C-RELATED"/>
    <property type="match status" value="1"/>
</dbReference>
<dbReference type="InterPro" id="IPR000315">
    <property type="entry name" value="Znf_B-box"/>
</dbReference>
<evidence type="ECO:0000256" key="1">
    <source>
        <dbReference type="ARBA" id="ARBA00022723"/>
    </source>
</evidence>
<dbReference type="Gene3D" id="3.30.160.60">
    <property type="entry name" value="Classic Zinc Finger"/>
    <property type="match status" value="1"/>
</dbReference>
<dbReference type="PANTHER" id="PTHR25462:SF296">
    <property type="entry name" value="MEIOTIC P26, ISOFORM F"/>
    <property type="match status" value="1"/>
</dbReference>
<dbReference type="PROSITE" id="PS50119">
    <property type="entry name" value="ZF_BBOX"/>
    <property type="match status" value="1"/>
</dbReference>
<protein>
    <submittedName>
        <fullName evidence="7">Tripartite motif-containing protein 42</fullName>
    </submittedName>
</protein>
<dbReference type="CDD" id="cd19756">
    <property type="entry name" value="Bbox2"/>
    <property type="match status" value="1"/>
</dbReference>
<organism evidence="7 8">
    <name type="scientific">Mytilus galloprovincialis</name>
    <name type="common">Mediterranean mussel</name>
    <dbReference type="NCBI Taxonomy" id="29158"/>
    <lineage>
        <taxon>Eukaryota</taxon>
        <taxon>Metazoa</taxon>
        <taxon>Spiralia</taxon>
        <taxon>Lophotrochozoa</taxon>
        <taxon>Mollusca</taxon>
        <taxon>Bivalvia</taxon>
        <taxon>Autobranchia</taxon>
        <taxon>Pteriomorphia</taxon>
        <taxon>Mytilida</taxon>
        <taxon>Mytiloidea</taxon>
        <taxon>Mytilidae</taxon>
        <taxon>Mytilinae</taxon>
        <taxon>Mytilus</taxon>
    </lineage>
</organism>
<dbReference type="Pfam" id="PF08005">
    <property type="entry name" value="PHR"/>
    <property type="match status" value="1"/>
</dbReference>
<dbReference type="InterPro" id="IPR001841">
    <property type="entry name" value="Znf_RING"/>
</dbReference>
<evidence type="ECO:0000256" key="3">
    <source>
        <dbReference type="ARBA" id="ARBA00022833"/>
    </source>
</evidence>
<evidence type="ECO:0000256" key="4">
    <source>
        <dbReference type="PROSITE-ProRule" id="PRU00024"/>
    </source>
</evidence>
<dbReference type="Gene3D" id="2.60.120.820">
    <property type="entry name" value="PHR domain"/>
    <property type="match status" value="1"/>
</dbReference>
<dbReference type="Proteomes" id="UP000596742">
    <property type="component" value="Unassembled WGS sequence"/>
</dbReference>